<reference evidence="2 3" key="1">
    <citation type="submission" date="2019-03" db="EMBL/GenBank/DDBJ databases">
        <title>Single cell metagenomics reveals metabolic interactions within the superorganism composed of flagellate Streblomastix strix and complex community of Bacteroidetes bacteria on its surface.</title>
        <authorList>
            <person name="Treitli S.C."/>
            <person name="Kolisko M."/>
            <person name="Husnik F."/>
            <person name="Keeling P."/>
            <person name="Hampl V."/>
        </authorList>
    </citation>
    <scope>NUCLEOTIDE SEQUENCE [LARGE SCALE GENOMIC DNA]</scope>
    <source>
        <strain evidence="2">ST1C</strain>
    </source>
</reference>
<feature type="non-terminal residue" evidence="2">
    <location>
        <position position="409"/>
    </location>
</feature>
<accession>A0A5J4TE64</accession>
<organism evidence="2 3">
    <name type="scientific">Streblomastix strix</name>
    <dbReference type="NCBI Taxonomy" id="222440"/>
    <lineage>
        <taxon>Eukaryota</taxon>
        <taxon>Metamonada</taxon>
        <taxon>Preaxostyla</taxon>
        <taxon>Oxymonadida</taxon>
        <taxon>Streblomastigidae</taxon>
        <taxon>Streblomastix</taxon>
    </lineage>
</organism>
<dbReference type="PANTHER" id="PTHR45703">
    <property type="entry name" value="DYNEIN HEAVY CHAIN"/>
    <property type="match status" value="1"/>
</dbReference>
<protein>
    <submittedName>
        <fullName evidence="2">Putative dynein heavy chain</fullName>
    </submittedName>
</protein>
<dbReference type="GO" id="GO:0030286">
    <property type="term" value="C:dynein complex"/>
    <property type="evidence" value="ECO:0007669"/>
    <property type="project" value="InterPro"/>
</dbReference>
<name>A0A5J4TE64_9EUKA</name>
<evidence type="ECO:0000313" key="2">
    <source>
        <dbReference type="EMBL" id="KAA6356746.1"/>
    </source>
</evidence>
<dbReference type="Gene3D" id="3.40.50.300">
    <property type="entry name" value="P-loop containing nucleotide triphosphate hydrolases"/>
    <property type="match status" value="2"/>
</dbReference>
<comment type="caution">
    <text evidence="2">The sequence shown here is derived from an EMBL/GenBank/DDBJ whole genome shotgun (WGS) entry which is preliminary data.</text>
</comment>
<dbReference type="Gene3D" id="1.10.472.130">
    <property type="match status" value="1"/>
</dbReference>
<dbReference type="GO" id="GO:0007018">
    <property type="term" value="P:microtubule-based movement"/>
    <property type="evidence" value="ECO:0007669"/>
    <property type="project" value="InterPro"/>
</dbReference>
<feature type="non-terminal residue" evidence="2">
    <location>
        <position position="1"/>
    </location>
</feature>
<sequence>KSPDERFQTVIQKQMNPKSISIDEMFGCFSELTQEWKEGLLSYFVSDVVKDDSLTKKWIIFDGPVDTLWVESLNTVLDDSKTLCLPNRKRIKLTPTVALLFEVENLDVASPATVSRCGMVYIDPQNFPWRAVVKSWIEALPSNTFNADRKKVLNNYFRNYLENILNLTENMLEMVKQPTLTKVQNVINIMKAYFKPEFGFEPCFGQSAQQSDEEDGIPIMKKDVKQGVKPVNDQTDFEVWTKTIFFYACVWGVGGSLHENARDQFDPIIRKAIEGIFLPNVESVFEVLPDTETRKLAVWEVQEYKYEAEIPFFNILVPTVDTVRYSFLTDLLIDSYLPTMYVGETGVGKSVIAYDLFERTRETKARLPVIINFSAQTSSGRTQIMIESKLLNRRDHFAAPPGQSVVLFI</sequence>
<dbReference type="Proteomes" id="UP000324800">
    <property type="component" value="Unassembled WGS sequence"/>
</dbReference>
<dbReference type="InterPro" id="IPR026983">
    <property type="entry name" value="DHC"/>
</dbReference>
<dbReference type="AlphaFoldDB" id="A0A5J4TE64"/>
<dbReference type="InterPro" id="IPR041466">
    <property type="entry name" value="Dynein_AAA5_ext"/>
</dbReference>
<dbReference type="PANTHER" id="PTHR45703:SF36">
    <property type="entry name" value="DYNEIN HEAVY CHAIN, CYTOPLASMIC"/>
    <property type="match status" value="1"/>
</dbReference>
<proteinExistence type="predicted"/>
<evidence type="ECO:0000313" key="3">
    <source>
        <dbReference type="Proteomes" id="UP000324800"/>
    </source>
</evidence>
<feature type="domain" description="Dynein heavy chain AAA 5 extension" evidence="1">
    <location>
        <begin position="153"/>
        <end position="300"/>
    </location>
</feature>
<dbReference type="EMBL" id="SNRW01032470">
    <property type="protein sequence ID" value="KAA6356746.1"/>
    <property type="molecule type" value="Genomic_DNA"/>
</dbReference>
<dbReference type="Pfam" id="PF12775">
    <property type="entry name" value="AAA_7"/>
    <property type="match status" value="1"/>
</dbReference>
<dbReference type="Pfam" id="PF17852">
    <property type="entry name" value="Dynein_AAA_lid"/>
    <property type="match status" value="1"/>
</dbReference>
<dbReference type="GO" id="GO:0051959">
    <property type="term" value="F:dynein light intermediate chain binding"/>
    <property type="evidence" value="ECO:0007669"/>
    <property type="project" value="InterPro"/>
</dbReference>
<evidence type="ECO:0000259" key="1">
    <source>
        <dbReference type="Pfam" id="PF17852"/>
    </source>
</evidence>
<gene>
    <name evidence="2" type="ORF">EZS28_047727</name>
</gene>
<dbReference type="OrthoDB" id="447173at2759"/>
<dbReference type="GO" id="GO:0045505">
    <property type="term" value="F:dynein intermediate chain binding"/>
    <property type="evidence" value="ECO:0007669"/>
    <property type="project" value="InterPro"/>
</dbReference>
<dbReference type="InterPro" id="IPR027417">
    <property type="entry name" value="P-loop_NTPase"/>
</dbReference>